<feature type="compositionally biased region" description="Basic residues" evidence="1">
    <location>
        <begin position="633"/>
        <end position="643"/>
    </location>
</feature>
<keyword evidence="2" id="KW-1133">Transmembrane helix</keyword>
<keyword evidence="4" id="KW-1185">Reference proteome</keyword>
<dbReference type="Gene3D" id="1.10.167.10">
    <property type="entry name" value="Regulator of G-protein Signalling 4, domain 2"/>
    <property type="match status" value="1"/>
</dbReference>
<organism evidence="3 4">
    <name type="scientific">Humicola insolens</name>
    <name type="common">Soft-rot fungus</name>
    <dbReference type="NCBI Taxonomy" id="85995"/>
    <lineage>
        <taxon>Eukaryota</taxon>
        <taxon>Fungi</taxon>
        <taxon>Dikarya</taxon>
        <taxon>Ascomycota</taxon>
        <taxon>Pezizomycotina</taxon>
        <taxon>Sordariomycetes</taxon>
        <taxon>Sordariomycetidae</taxon>
        <taxon>Sordariales</taxon>
        <taxon>Chaetomiaceae</taxon>
        <taxon>Mycothermus</taxon>
    </lineage>
</organism>
<feature type="region of interest" description="Disordered" evidence="1">
    <location>
        <begin position="540"/>
        <end position="565"/>
    </location>
</feature>
<feature type="transmembrane region" description="Helical" evidence="2">
    <location>
        <begin position="167"/>
        <end position="189"/>
    </location>
</feature>
<name>A0ABR3VAV8_HUMIN</name>
<reference evidence="3 4" key="1">
    <citation type="journal article" date="2024" name="Commun. Biol.">
        <title>Comparative genomic analysis of thermophilic fungi reveals convergent evolutionary adaptations and gene losses.</title>
        <authorList>
            <person name="Steindorff A.S."/>
            <person name="Aguilar-Pontes M.V."/>
            <person name="Robinson A.J."/>
            <person name="Andreopoulos B."/>
            <person name="LaButti K."/>
            <person name="Kuo A."/>
            <person name="Mondo S."/>
            <person name="Riley R."/>
            <person name="Otillar R."/>
            <person name="Haridas S."/>
            <person name="Lipzen A."/>
            <person name="Grimwood J."/>
            <person name="Schmutz J."/>
            <person name="Clum A."/>
            <person name="Reid I.D."/>
            <person name="Moisan M.C."/>
            <person name="Butler G."/>
            <person name="Nguyen T.T.M."/>
            <person name="Dewar K."/>
            <person name="Conant G."/>
            <person name="Drula E."/>
            <person name="Henrissat B."/>
            <person name="Hansel C."/>
            <person name="Singer S."/>
            <person name="Hutchinson M.I."/>
            <person name="de Vries R.P."/>
            <person name="Natvig D.O."/>
            <person name="Powell A.J."/>
            <person name="Tsang A."/>
            <person name="Grigoriev I.V."/>
        </authorList>
    </citation>
    <scope>NUCLEOTIDE SEQUENCE [LARGE SCALE GENOMIC DNA]</scope>
    <source>
        <strain evidence="3 4">CBS 620.91</strain>
    </source>
</reference>
<feature type="compositionally biased region" description="Polar residues" evidence="1">
    <location>
        <begin position="697"/>
        <end position="707"/>
    </location>
</feature>
<accession>A0ABR3VAV8</accession>
<feature type="transmembrane region" description="Helical" evidence="2">
    <location>
        <begin position="33"/>
        <end position="55"/>
    </location>
</feature>
<feature type="region of interest" description="Disordered" evidence="1">
    <location>
        <begin position="338"/>
        <end position="370"/>
    </location>
</feature>
<feature type="transmembrane region" description="Helical" evidence="2">
    <location>
        <begin position="253"/>
        <end position="277"/>
    </location>
</feature>
<dbReference type="Proteomes" id="UP001583172">
    <property type="component" value="Unassembled WGS sequence"/>
</dbReference>
<keyword evidence="2" id="KW-0812">Transmembrane</keyword>
<evidence type="ECO:0008006" key="5">
    <source>
        <dbReference type="Google" id="ProtNLM"/>
    </source>
</evidence>
<feature type="transmembrane region" description="Helical" evidence="2">
    <location>
        <begin position="67"/>
        <end position="88"/>
    </location>
</feature>
<gene>
    <name evidence="3" type="ORF">VTJ49DRAFT_2056</name>
</gene>
<dbReference type="SUPFAM" id="SSF48097">
    <property type="entry name" value="Regulator of G-protein signaling, RGS"/>
    <property type="match status" value="1"/>
</dbReference>
<proteinExistence type="predicted"/>
<keyword evidence="2" id="KW-0472">Membrane</keyword>
<dbReference type="InterPro" id="IPR044926">
    <property type="entry name" value="RGS_subdomain_2"/>
</dbReference>
<feature type="compositionally biased region" description="Polar residues" evidence="1">
    <location>
        <begin position="344"/>
        <end position="363"/>
    </location>
</feature>
<feature type="region of interest" description="Disordered" evidence="1">
    <location>
        <begin position="625"/>
        <end position="736"/>
    </location>
</feature>
<evidence type="ECO:0000313" key="4">
    <source>
        <dbReference type="Proteomes" id="UP001583172"/>
    </source>
</evidence>
<evidence type="ECO:0000256" key="1">
    <source>
        <dbReference type="SAM" id="MobiDB-lite"/>
    </source>
</evidence>
<protein>
    <recommendedName>
        <fullName evidence="5">RGS domain-containing protein</fullName>
    </recommendedName>
</protein>
<feature type="compositionally biased region" description="Basic and acidic residues" evidence="1">
    <location>
        <begin position="712"/>
        <end position="721"/>
    </location>
</feature>
<dbReference type="InterPro" id="IPR036305">
    <property type="entry name" value="RGS_sf"/>
</dbReference>
<feature type="transmembrane region" description="Helical" evidence="2">
    <location>
        <begin position="292"/>
        <end position="313"/>
    </location>
</feature>
<feature type="transmembrane region" description="Helical" evidence="2">
    <location>
        <begin position="100"/>
        <end position="117"/>
    </location>
</feature>
<evidence type="ECO:0000256" key="2">
    <source>
        <dbReference type="SAM" id="Phobius"/>
    </source>
</evidence>
<dbReference type="EMBL" id="JAZGSY010000185">
    <property type="protein sequence ID" value="KAL1838925.1"/>
    <property type="molecule type" value="Genomic_DNA"/>
</dbReference>
<feature type="compositionally biased region" description="Low complexity" evidence="1">
    <location>
        <begin position="644"/>
        <end position="659"/>
    </location>
</feature>
<feature type="transmembrane region" description="Helical" evidence="2">
    <location>
        <begin position="222"/>
        <end position="241"/>
    </location>
</feature>
<comment type="caution">
    <text evidence="3">The sequence shown here is derived from an EMBL/GenBank/DDBJ whole genome shotgun (WGS) entry which is preliminary data.</text>
</comment>
<evidence type="ECO:0000313" key="3">
    <source>
        <dbReference type="EMBL" id="KAL1838925.1"/>
    </source>
</evidence>
<sequence length="736" mass="81496">MLQPRAAGAEVLGSEFGTRPDTKPEARYDAVGIWWLTWMGVWTVAVFGGMVFLWLKRDMPTLRMRGLALTFAGILFLHLYWASVQLGYPIGPLAPAVAEYWIMGIWYPFGIALFQAANSQFLHVAKAQSRFARPPSLMESRFDERRRTSGRLSLWQRFKRMDYSRRMFLLVVMGMVVQQLLVVVVIYLISRKFHPEFGIPGTEVYGSTPMEIAMKQGRGWEWWPSIVWQFVWAWIVAPIILWRSRGIHDTHGWQIQTIACCIAGLPAAPMWLIALYVPEMAPVNLYWVPPQWIAVTIVVMEIFTIFVPAWQVLRHQSLRQETLQSIANWKTKERLGMTGAGVPQTASDKSTGGASLTPTSTKIGASGTGAGSDSFDAWKKLPGLESGSPQNQAIAPGLPEESILTMAALEHVLERNPEPLREFSARRDFSGENIAFLSAVAEWKATLPDEFVRNPSDPANDHIRRELFTRGLRIYIEFISPRDAEFPINIAWSDLRKLQGIFERAARSLDNDGVSSCSSPIDAVVPFATAEDVFRLPQMAPNRPATGDSELHILDPSPTQTQPNDKIQFTVTTTTTTTTTTSGVTGFLYQGDIPPSFNGTVFDAAQASIKYLVLTNTWPKYVRERRNSESSHSHSHSRSHSHSNSKTAFSSSSSSSSDGRGPESGGTSDSGGGDKSGSEKGGRRLFGRGRARAATASTQGNTQAESATTLTEGEKEEERKKGGLRGVFGFVTRGSH</sequence>
<feature type="compositionally biased region" description="Gly residues" evidence="1">
    <location>
        <begin position="662"/>
        <end position="675"/>
    </location>
</feature>